<dbReference type="Gene3D" id="3.40.228.10">
    <property type="entry name" value="Dimethylsulfoxide Reductase, domain 2"/>
    <property type="match status" value="1"/>
</dbReference>
<dbReference type="InterPro" id="IPR006656">
    <property type="entry name" value="Mopterin_OxRdtase"/>
</dbReference>
<dbReference type="Gene3D" id="3.40.50.740">
    <property type="match status" value="1"/>
</dbReference>
<feature type="domain" description="4Fe-4S Mo/W bis-MGD-type" evidence="5">
    <location>
        <begin position="23"/>
        <end position="79"/>
    </location>
</feature>
<accession>A0A6N6NQM9</accession>
<reference evidence="6 7" key="1">
    <citation type="submission" date="2019-09" db="EMBL/GenBank/DDBJ databases">
        <title>Whole genome shotgun sequencing (WGS) of Ellagibacter isourolithinifaciens DSM 104140(T) and Adlercreutzia muris DSM 29508(T).</title>
        <authorList>
            <person name="Stoll D.A."/>
            <person name="Danylec N."/>
            <person name="Huch M."/>
        </authorList>
    </citation>
    <scope>NUCLEOTIDE SEQUENCE [LARGE SCALE GENOMIC DNA]</scope>
    <source>
        <strain evidence="6 7">DSM 104140</strain>
    </source>
</reference>
<dbReference type="SMART" id="SM00926">
    <property type="entry name" value="Molybdop_Fe4S4"/>
    <property type="match status" value="1"/>
</dbReference>
<dbReference type="PROSITE" id="PS51669">
    <property type="entry name" value="4FE4S_MOW_BIS_MGD"/>
    <property type="match status" value="1"/>
</dbReference>
<evidence type="ECO:0000259" key="5">
    <source>
        <dbReference type="PROSITE" id="PS51669"/>
    </source>
</evidence>
<dbReference type="CDD" id="cd02781">
    <property type="entry name" value="MopB_CT_Acetylene-hydratase"/>
    <property type="match status" value="1"/>
</dbReference>
<keyword evidence="7" id="KW-1185">Reference proteome</keyword>
<dbReference type="GO" id="GO:0043546">
    <property type="term" value="F:molybdopterin cofactor binding"/>
    <property type="evidence" value="ECO:0007669"/>
    <property type="project" value="InterPro"/>
</dbReference>
<dbReference type="Proteomes" id="UP000468668">
    <property type="component" value="Unassembled WGS sequence"/>
</dbReference>
<dbReference type="OrthoDB" id="3196903at2"/>
<dbReference type="RefSeq" id="WP_158049879.1">
    <property type="nucleotide sequence ID" value="NZ_WAJR01000017.1"/>
</dbReference>
<dbReference type="Pfam" id="PF00384">
    <property type="entry name" value="Molybdopterin"/>
    <property type="match status" value="1"/>
</dbReference>
<dbReference type="CDD" id="cd02759">
    <property type="entry name" value="MopB_Acetylene-hydratase"/>
    <property type="match status" value="1"/>
</dbReference>
<dbReference type="GO" id="GO:0046872">
    <property type="term" value="F:metal ion binding"/>
    <property type="evidence" value="ECO:0007669"/>
    <property type="project" value="UniProtKB-KW"/>
</dbReference>
<dbReference type="GeneID" id="98658223"/>
<evidence type="ECO:0000256" key="4">
    <source>
        <dbReference type="ARBA" id="ARBA00023014"/>
    </source>
</evidence>
<dbReference type="InterPro" id="IPR009010">
    <property type="entry name" value="Asp_de-COase-like_dom_sf"/>
</dbReference>
<keyword evidence="2" id="KW-0479">Metal-binding</keyword>
<comment type="similarity">
    <text evidence="1">Belongs to the prokaryotic molybdopterin-containing oxidoreductase family.</text>
</comment>
<dbReference type="SUPFAM" id="SSF50692">
    <property type="entry name" value="ADC-like"/>
    <property type="match status" value="1"/>
</dbReference>
<gene>
    <name evidence="6" type="ORF">F8C90_07355</name>
</gene>
<keyword evidence="4" id="KW-0411">Iron-sulfur</keyword>
<dbReference type="GO" id="GO:0051536">
    <property type="term" value="F:iron-sulfur cluster binding"/>
    <property type="evidence" value="ECO:0007669"/>
    <property type="project" value="UniProtKB-KW"/>
</dbReference>
<dbReference type="PANTHER" id="PTHR43742">
    <property type="entry name" value="TRIMETHYLAMINE-N-OXIDE REDUCTASE"/>
    <property type="match status" value="1"/>
</dbReference>
<comment type="caution">
    <text evidence="6">The sequence shown here is derived from an EMBL/GenBank/DDBJ whole genome shotgun (WGS) entry which is preliminary data.</text>
</comment>
<sequence>MTKYNEELYRGERHWKEGEFDVFRSTHWSAPGCHNGCGLVYYVKDGVLDHVEGDPRAAFNQGRLCIRCLNQLEAIYGKDRIVHPMRRDPAKRGDDGAWEQCSWDEAYDLIEENVRRIQKDYGPESIVGLVGTGRDVNCQLALTCYIAFKTPNLACGFLTGDSCMLPRMAGTMITHGDCPVADMSQFSELRYDDPRYIWPEVCLIWGNNPIVSNGDGFFGHWIVDAMRRGGTKLVVVDPEVTWLAAHAEVLLQVRPATDAALAMAMINVVIGEDLYDHDFVEKWTYGFDELSERVKDWTPERAAEVCGIDAEDIRRAARLFGSARPATLQWGLATDAHANGVHEVHAIMALSALTGNLEAPGGMRMARLPWDMELSYSCGWKWLDPELQAKRLGNTMSPMHQFGVTACAQADCMLNAIETGDPYPIKMLYLEGTNPITNMGAEAPRVYEAMMKMDFNVVLDYVMTPTASAVCDLFLPIAMAAERTSIREWWAPTRACMPVVAPQGEARSDNQITIDLINRLNPELAHEVFHDITTEAELCQWQITYNSHNAPEGQTFADQVEKVTTWPQVEYYRHEKGLLRTDGKPGFNTATGRIELYSPAFASFRLDPLPKYEEPWESPVSSPEKLKEYPIVITTGHRSWEFFHSEGRNQETMRELHPDPLFDVNPETAEEYGIGEGDWCWIENGRGRCRQRAHLTPQMKPGVINAEHGWWFPETEAGAPNLFGVFDSNINNLTTQMAYGETGYGAPYKGFLCKIYRCTPENSAPTPTEIVAGGGWDYERITMSNHDEMIHPSESAC</sequence>
<dbReference type="Gene3D" id="2.40.40.20">
    <property type="match status" value="1"/>
</dbReference>
<dbReference type="InterPro" id="IPR041930">
    <property type="entry name" value="Acetylene_hydratase"/>
</dbReference>
<dbReference type="InterPro" id="IPR006963">
    <property type="entry name" value="Mopterin_OxRdtase_4Fe-4S_dom"/>
</dbReference>
<evidence type="ECO:0000256" key="2">
    <source>
        <dbReference type="ARBA" id="ARBA00022723"/>
    </source>
</evidence>
<organism evidence="6 7">
    <name type="scientific">Ellagibacter isourolithinifaciens</name>
    <dbReference type="NCBI Taxonomy" id="2137581"/>
    <lineage>
        <taxon>Bacteria</taxon>
        <taxon>Bacillati</taxon>
        <taxon>Actinomycetota</taxon>
        <taxon>Coriobacteriia</taxon>
        <taxon>Eggerthellales</taxon>
        <taxon>Eggerthellaceae</taxon>
        <taxon>Ellagibacter</taxon>
    </lineage>
</organism>
<dbReference type="EMBL" id="WAJR01000017">
    <property type="protein sequence ID" value="KAB1640162.1"/>
    <property type="molecule type" value="Genomic_DNA"/>
</dbReference>
<dbReference type="InterPro" id="IPR050612">
    <property type="entry name" value="Prok_Mopterin_Oxidored"/>
</dbReference>
<keyword evidence="3" id="KW-0408">Iron</keyword>
<dbReference type="PANTHER" id="PTHR43742:SF6">
    <property type="entry name" value="OXIDOREDUCTASE YYAE-RELATED"/>
    <property type="match status" value="1"/>
</dbReference>
<proteinExistence type="inferred from homology"/>
<evidence type="ECO:0000256" key="3">
    <source>
        <dbReference type="ARBA" id="ARBA00023004"/>
    </source>
</evidence>
<dbReference type="GO" id="GO:0016491">
    <property type="term" value="F:oxidoreductase activity"/>
    <property type="evidence" value="ECO:0007669"/>
    <property type="project" value="InterPro"/>
</dbReference>
<dbReference type="SUPFAM" id="SSF53706">
    <property type="entry name" value="Formate dehydrogenase/DMSO reductase, domains 1-3"/>
    <property type="match status" value="1"/>
</dbReference>
<dbReference type="Pfam" id="PF01568">
    <property type="entry name" value="Molydop_binding"/>
    <property type="match status" value="1"/>
</dbReference>
<evidence type="ECO:0000313" key="7">
    <source>
        <dbReference type="Proteomes" id="UP000468668"/>
    </source>
</evidence>
<evidence type="ECO:0000256" key="1">
    <source>
        <dbReference type="ARBA" id="ARBA00010312"/>
    </source>
</evidence>
<dbReference type="Pfam" id="PF04879">
    <property type="entry name" value="Molybdop_Fe4S4"/>
    <property type="match status" value="1"/>
</dbReference>
<protein>
    <submittedName>
        <fullName evidence="6">Molybdopterin-dependent oxidoreductase</fullName>
    </submittedName>
</protein>
<dbReference type="InterPro" id="IPR006657">
    <property type="entry name" value="MoPterin_dinucl-bd_dom"/>
</dbReference>
<dbReference type="InterPro" id="IPR037949">
    <property type="entry name" value="MopB_CT_Acetylene-hydratase"/>
</dbReference>
<dbReference type="AlphaFoldDB" id="A0A6N6NQM9"/>
<dbReference type="Gene3D" id="2.20.25.90">
    <property type="entry name" value="ADC-like domains"/>
    <property type="match status" value="1"/>
</dbReference>
<dbReference type="GO" id="GO:0018818">
    <property type="term" value="F:acetylene hydratase activity"/>
    <property type="evidence" value="ECO:0007669"/>
    <property type="project" value="InterPro"/>
</dbReference>
<name>A0A6N6NQM9_9ACTN</name>
<evidence type="ECO:0000313" key="6">
    <source>
        <dbReference type="EMBL" id="KAB1640162.1"/>
    </source>
</evidence>